<feature type="domain" description="Hikeshi-like C-terminal" evidence="1">
    <location>
        <begin position="158"/>
        <end position="211"/>
    </location>
</feature>
<dbReference type="AlphaFoldDB" id="A0A1D1ZZD0"/>
<organism evidence="2">
    <name type="scientific">Auxenochlorella protothecoides</name>
    <name type="common">Green microalga</name>
    <name type="synonym">Chlorella protothecoides</name>
    <dbReference type="NCBI Taxonomy" id="3075"/>
    <lineage>
        <taxon>Eukaryota</taxon>
        <taxon>Viridiplantae</taxon>
        <taxon>Chlorophyta</taxon>
        <taxon>core chlorophytes</taxon>
        <taxon>Trebouxiophyceae</taxon>
        <taxon>Chlorellales</taxon>
        <taxon>Chlorellaceae</taxon>
        <taxon>Auxenochlorella</taxon>
    </lineage>
</organism>
<dbReference type="PANTHER" id="PTHR12925">
    <property type="entry name" value="HIKESHI FAMILY MEMBER"/>
    <property type="match status" value="1"/>
</dbReference>
<evidence type="ECO:0000313" key="2">
    <source>
        <dbReference type="EMBL" id="JAT72023.1"/>
    </source>
</evidence>
<dbReference type="GO" id="GO:0005829">
    <property type="term" value="C:cytosol"/>
    <property type="evidence" value="ECO:0007669"/>
    <property type="project" value="TreeGrafter"/>
</dbReference>
<name>A0A1D1ZZD0_AUXPR</name>
<dbReference type="GO" id="GO:0006606">
    <property type="term" value="P:protein import into nucleus"/>
    <property type="evidence" value="ECO:0007669"/>
    <property type="project" value="TreeGrafter"/>
</dbReference>
<dbReference type="EMBL" id="GDKF01006599">
    <property type="protein sequence ID" value="JAT72023.1"/>
    <property type="molecule type" value="Transcribed_RNA"/>
</dbReference>
<dbReference type="Pfam" id="PF21057">
    <property type="entry name" value="Hikeshi-like_C"/>
    <property type="match status" value="1"/>
</dbReference>
<proteinExistence type="predicted"/>
<dbReference type="InterPro" id="IPR048364">
    <property type="entry name" value="Hikeshi-like_C"/>
</dbReference>
<evidence type="ECO:0000259" key="1">
    <source>
        <dbReference type="Pfam" id="PF21057"/>
    </source>
</evidence>
<reference evidence="2" key="1">
    <citation type="submission" date="2015-08" db="EMBL/GenBank/DDBJ databases">
        <authorList>
            <person name="Babu N.S."/>
            <person name="Beckwith C.J."/>
            <person name="Beseler K.G."/>
            <person name="Brison A."/>
            <person name="Carone J.V."/>
            <person name="Caskin T.P."/>
            <person name="Diamond M."/>
            <person name="Durham M.E."/>
            <person name="Foxe J.M."/>
            <person name="Go M."/>
            <person name="Henderson B.A."/>
            <person name="Jones I.B."/>
            <person name="McGettigan J.A."/>
            <person name="Micheletti S.J."/>
            <person name="Nasrallah M.E."/>
            <person name="Ortiz D."/>
            <person name="Piller C.R."/>
            <person name="Privatt S.R."/>
            <person name="Schneider S.L."/>
            <person name="Sharp S."/>
            <person name="Smith T.C."/>
            <person name="Stanton J.D."/>
            <person name="Ullery H.E."/>
            <person name="Wilson R.J."/>
            <person name="Serrano M.G."/>
            <person name="Buck G."/>
            <person name="Lee V."/>
            <person name="Wang Y."/>
            <person name="Carvalho R."/>
            <person name="Voegtly L."/>
            <person name="Shi R."/>
            <person name="Duckworth R."/>
            <person name="Johnson A."/>
            <person name="Loviza R."/>
            <person name="Walstead R."/>
            <person name="Shah Z."/>
            <person name="Kiflezghi M."/>
            <person name="Wade K."/>
            <person name="Ball S.L."/>
            <person name="Bradley K.W."/>
            <person name="Asai D.J."/>
            <person name="Bowman C.A."/>
            <person name="Russell D.A."/>
            <person name="Pope W.H."/>
            <person name="Jacobs-Sera D."/>
            <person name="Hendrix R.W."/>
            <person name="Hatfull G.F."/>
        </authorList>
    </citation>
    <scope>NUCLEOTIDE SEQUENCE</scope>
</reference>
<protein>
    <recommendedName>
        <fullName evidence="1">Hikeshi-like C-terminal domain-containing protein</fullName>
    </recommendedName>
</protein>
<dbReference type="GO" id="GO:0005634">
    <property type="term" value="C:nucleus"/>
    <property type="evidence" value="ECO:0007669"/>
    <property type="project" value="TreeGrafter"/>
</dbReference>
<gene>
    <name evidence="2" type="ORF">g.14078</name>
</gene>
<dbReference type="InterPro" id="IPR031318">
    <property type="entry name" value="OPI10"/>
</dbReference>
<dbReference type="GO" id="GO:0061608">
    <property type="term" value="F:nuclear import signal receptor activity"/>
    <property type="evidence" value="ECO:0007669"/>
    <property type="project" value="TreeGrafter"/>
</dbReference>
<feature type="non-terminal residue" evidence="2">
    <location>
        <position position="1"/>
    </location>
</feature>
<dbReference type="PANTHER" id="PTHR12925:SF0">
    <property type="entry name" value="PROTEIN HIKESHI"/>
    <property type="match status" value="1"/>
</dbReference>
<sequence>ARKCVHTRVHIYADRLLWHAISRSRSMSSGFGIFFTGCTTPIPNTAFTQADSRHWVLDATSLVTSGHTDLKEVAFFLVQPNSLPSDAALSLFVSTGGQDWSYRGCVTNSHPSDVFPLSWPELPPCTVVGPGYAQIGVLAEPLDQARAKEGSKLGAKEEFAKMVGLDLFNFMQSFGGVQNVGSNNLLVPMNVLDAWYQRLERRLRKDPDFLTRQRDKV</sequence>
<accession>A0A1D1ZZD0</accession>